<keyword evidence="1" id="KW-0812">Transmembrane</keyword>
<evidence type="ECO:0000256" key="1">
    <source>
        <dbReference type="SAM" id="Phobius"/>
    </source>
</evidence>
<comment type="caution">
    <text evidence="2">The sequence shown here is derived from an EMBL/GenBank/DDBJ whole genome shotgun (WGS) entry which is preliminary data.</text>
</comment>
<keyword evidence="3" id="KW-1185">Reference proteome</keyword>
<evidence type="ECO:0000313" key="3">
    <source>
        <dbReference type="Proteomes" id="UP000054977"/>
    </source>
</evidence>
<name>A0A158IEE5_9BURK</name>
<organism evidence="2 3">
    <name type="scientific">Caballeronia humi</name>
    <dbReference type="NCBI Taxonomy" id="326474"/>
    <lineage>
        <taxon>Bacteria</taxon>
        <taxon>Pseudomonadati</taxon>
        <taxon>Pseudomonadota</taxon>
        <taxon>Betaproteobacteria</taxon>
        <taxon>Burkholderiales</taxon>
        <taxon>Burkholderiaceae</taxon>
        <taxon>Caballeronia</taxon>
    </lineage>
</organism>
<reference evidence="2" key="1">
    <citation type="submission" date="2016-01" db="EMBL/GenBank/DDBJ databases">
        <authorList>
            <person name="Peeters C."/>
        </authorList>
    </citation>
    <scope>NUCLEOTIDE SEQUENCE [LARGE SCALE GENOMIC DNA]</scope>
    <source>
        <strain evidence="2">LMG 22934</strain>
    </source>
</reference>
<sequence length="54" mass="6160">MNWMIVLGIWMMVAFCVVLFVRGAQVRDPGFERRADADDREAFALGRGRTLSLD</sequence>
<accession>A0A158IEE5</accession>
<feature type="transmembrane region" description="Helical" evidence="1">
    <location>
        <begin position="6"/>
        <end position="24"/>
    </location>
</feature>
<protein>
    <submittedName>
        <fullName evidence="2">Uncharacterized protein</fullName>
    </submittedName>
</protein>
<gene>
    <name evidence="2" type="ORF">AWB65_04683</name>
</gene>
<keyword evidence="1" id="KW-1133">Transmembrane helix</keyword>
<dbReference type="EMBL" id="FCNW02000031">
    <property type="protein sequence ID" value="SAL54945.1"/>
    <property type="molecule type" value="Genomic_DNA"/>
</dbReference>
<dbReference type="AlphaFoldDB" id="A0A158IEE5"/>
<evidence type="ECO:0000313" key="2">
    <source>
        <dbReference type="EMBL" id="SAL54945.1"/>
    </source>
</evidence>
<dbReference type="Proteomes" id="UP000054977">
    <property type="component" value="Unassembled WGS sequence"/>
</dbReference>
<keyword evidence="1" id="KW-0472">Membrane</keyword>
<dbReference type="RefSeq" id="WP_200821774.1">
    <property type="nucleotide sequence ID" value="NZ_FCNW02000031.1"/>
</dbReference>
<proteinExistence type="predicted"/>